<name>A0AB34K6R1_PRYPA</name>
<keyword evidence="3" id="KW-1185">Reference proteome</keyword>
<protein>
    <submittedName>
        <fullName evidence="2">Uncharacterized protein</fullName>
    </submittedName>
</protein>
<sequence length="163" mass="18244">MRYLLALLLLGRATGARLQLPGQLSRRQLSVVGVSALVAPWRASANTAPLLTEPMTGFSADEAKRAAFLEKQKKFKKAWRKELSNLEYAADDEEFVTGIQNIVKLIMANGKDLPEGARRQDLDQVYKRVQPKLGKNARMSFQQLDKLVLDITSVKTLKGFDEL</sequence>
<comment type="caution">
    <text evidence="2">The sequence shown here is derived from an EMBL/GenBank/DDBJ whole genome shotgun (WGS) entry which is preliminary data.</text>
</comment>
<feature type="signal peptide" evidence="1">
    <location>
        <begin position="1"/>
        <end position="15"/>
    </location>
</feature>
<dbReference type="AlphaFoldDB" id="A0AB34K6R1"/>
<feature type="chain" id="PRO_5044308762" evidence="1">
    <location>
        <begin position="16"/>
        <end position="163"/>
    </location>
</feature>
<evidence type="ECO:0000313" key="3">
    <source>
        <dbReference type="Proteomes" id="UP001515480"/>
    </source>
</evidence>
<evidence type="ECO:0000256" key="1">
    <source>
        <dbReference type="SAM" id="SignalP"/>
    </source>
</evidence>
<dbReference type="Proteomes" id="UP001515480">
    <property type="component" value="Unassembled WGS sequence"/>
</dbReference>
<reference evidence="2 3" key="1">
    <citation type="journal article" date="2024" name="Science">
        <title>Giant polyketide synthase enzymes in the biosynthesis of giant marine polyether toxins.</title>
        <authorList>
            <person name="Fallon T.R."/>
            <person name="Shende V.V."/>
            <person name="Wierzbicki I.H."/>
            <person name="Pendleton A.L."/>
            <person name="Watervoot N.F."/>
            <person name="Auber R.P."/>
            <person name="Gonzalez D.J."/>
            <person name="Wisecaver J.H."/>
            <person name="Moore B.S."/>
        </authorList>
    </citation>
    <scope>NUCLEOTIDE SEQUENCE [LARGE SCALE GENOMIC DNA]</scope>
    <source>
        <strain evidence="2 3">12B1</strain>
    </source>
</reference>
<proteinExistence type="predicted"/>
<organism evidence="2 3">
    <name type="scientific">Prymnesium parvum</name>
    <name type="common">Toxic golden alga</name>
    <dbReference type="NCBI Taxonomy" id="97485"/>
    <lineage>
        <taxon>Eukaryota</taxon>
        <taxon>Haptista</taxon>
        <taxon>Haptophyta</taxon>
        <taxon>Prymnesiophyceae</taxon>
        <taxon>Prymnesiales</taxon>
        <taxon>Prymnesiaceae</taxon>
        <taxon>Prymnesium</taxon>
    </lineage>
</organism>
<evidence type="ECO:0000313" key="2">
    <source>
        <dbReference type="EMBL" id="KAL1529986.1"/>
    </source>
</evidence>
<keyword evidence="1" id="KW-0732">Signal</keyword>
<accession>A0AB34K6R1</accession>
<gene>
    <name evidence="2" type="ORF">AB1Y20_000912</name>
</gene>
<dbReference type="EMBL" id="JBGBPQ010000001">
    <property type="protein sequence ID" value="KAL1529986.1"/>
    <property type="molecule type" value="Genomic_DNA"/>
</dbReference>